<organism evidence="8">
    <name type="scientific">marine sediment metagenome</name>
    <dbReference type="NCBI Taxonomy" id="412755"/>
    <lineage>
        <taxon>unclassified sequences</taxon>
        <taxon>metagenomes</taxon>
        <taxon>ecological metagenomes</taxon>
    </lineage>
</organism>
<evidence type="ECO:0000256" key="3">
    <source>
        <dbReference type="ARBA" id="ARBA00022475"/>
    </source>
</evidence>
<keyword evidence="5 7" id="KW-1133">Transmembrane helix</keyword>
<evidence type="ECO:0000256" key="6">
    <source>
        <dbReference type="ARBA" id="ARBA00023136"/>
    </source>
</evidence>
<sequence>MILIALNIAFVAIALSLLLALIRLLKGPNTGDRVLALDTMVVNAIALIILLGMRLGTQIYFESAMIFAMLGFVSTVAVARFVLRGDIIE</sequence>
<evidence type="ECO:0000256" key="2">
    <source>
        <dbReference type="ARBA" id="ARBA00022448"/>
    </source>
</evidence>
<dbReference type="Pfam" id="PF04066">
    <property type="entry name" value="MrpF_PhaF"/>
    <property type="match status" value="1"/>
</dbReference>
<dbReference type="PANTHER" id="PTHR34702:SF1">
    <property type="entry name" value="NA(+)_H(+) ANTIPORTER SUBUNIT F"/>
    <property type="match status" value="1"/>
</dbReference>
<evidence type="ECO:0000256" key="7">
    <source>
        <dbReference type="SAM" id="Phobius"/>
    </source>
</evidence>
<dbReference type="EMBL" id="LAZR01003193">
    <property type="protein sequence ID" value="KKN20946.1"/>
    <property type="molecule type" value="Genomic_DNA"/>
</dbReference>
<feature type="transmembrane region" description="Helical" evidence="7">
    <location>
        <begin position="6"/>
        <end position="25"/>
    </location>
</feature>
<evidence type="ECO:0000256" key="4">
    <source>
        <dbReference type="ARBA" id="ARBA00022692"/>
    </source>
</evidence>
<keyword evidence="6 7" id="KW-0472">Membrane</keyword>
<dbReference type="GO" id="GO:0005886">
    <property type="term" value="C:plasma membrane"/>
    <property type="evidence" value="ECO:0007669"/>
    <property type="project" value="UniProtKB-SubCell"/>
</dbReference>
<gene>
    <name evidence="8" type="ORF">LCGC14_0930340</name>
</gene>
<keyword evidence="2" id="KW-0813">Transport</keyword>
<feature type="transmembrane region" description="Helical" evidence="7">
    <location>
        <begin position="34"/>
        <end position="53"/>
    </location>
</feature>
<dbReference type="PANTHER" id="PTHR34702">
    <property type="entry name" value="NA(+)/H(+) ANTIPORTER SUBUNIT F1"/>
    <property type="match status" value="1"/>
</dbReference>
<evidence type="ECO:0000313" key="8">
    <source>
        <dbReference type="EMBL" id="KKN20946.1"/>
    </source>
</evidence>
<comment type="subcellular location">
    <subcellularLocation>
        <location evidence="1">Cell membrane</location>
        <topology evidence="1">Multi-pass membrane protein</topology>
    </subcellularLocation>
</comment>
<keyword evidence="4 7" id="KW-0812">Transmembrane</keyword>
<dbReference type="InterPro" id="IPR007208">
    <property type="entry name" value="MrpF/PhaF-like"/>
</dbReference>
<evidence type="ECO:0000256" key="5">
    <source>
        <dbReference type="ARBA" id="ARBA00022989"/>
    </source>
</evidence>
<dbReference type="NCBIfam" id="NF004812">
    <property type="entry name" value="PRK06161.1"/>
    <property type="match status" value="1"/>
</dbReference>
<keyword evidence="3" id="KW-1003">Cell membrane</keyword>
<feature type="transmembrane region" description="Helical" evidence="7">
    <location>
        <begin position="59"/>
        <end position="83"/>
    </location>
</feature>
<accession>A0A0F9R6M2</accession>
<dbReference type="GO" id="GO:0015385">
    <property type="term" value="F:sodium:proton antiporter activity"/>
    <property type="evidence" value="ECO:0007669"/>
    <property type="project" value="TreeGrafter"/>
</dbReference>
<evidence type="ECO:0000256" key="1">
    <source>
        <dbReference type="ARBA" id="ARBA00004651"/>
    </source>
</evidence>
<comment type="caution">
    <text evidence="8">The sequence shown here is derived from an EMBL/GenBank/DDBJ whole genome shotgun (WGS) entry which is preliminary data.</text>
</comment>
<name>A0A0F9R6M2_9ZZZZ</name>
<protein>
    <submittedName>
        <fullName evidence="8">Uncharacterized protein</fullName>
    </submittedName>
</protein>
<reference evidence="8" key="1">
    <citation type="journal article" date="2015" name="Nature">
        <title>Complex archaea that bridge the gap between prokaryotes and eukaryotes.</title>
        <authorList>
            <person name="Spang A."/>
            <person name="Saw J.H."/>
            <person name="Jorgensen S.L."/>
            <person name="Zaremba-Niedzwiedzka K."/>
            <person name="Martijn J."/>
            <person name="Lind A.E."/>
            <person name="van Eijk R."/>
            <person name="Schleper C."/>
            <person name="Guy L."/>
            <person name="Ettema T.J."/>
        </authorList>
    </citation>
    <scope>NUCLEOTIDE SEQUENCE</scope>
</reference>
<dbReference type="AlphaFoldDB" id="A0A0F9R6M2"/>
<proteinExistence type="predicted"/>
<dbReference type="PIRSF" id="PIRSF028784">
    <property type="entry name" value="MrpF"/>
    <property type="match status" value="1"/>
</dbReference>